<feature type="compositionally biased region" description="Basic and acidic residues" evidence="1">
    <location>
        <begin position="33"/>
        <end position="42"/>
    </location>
</feature>
<evidence type="ECO:0000313" key="3">
    <source>
        <dbReference type="Proteomes" id="UP000013827"/>
    </source>
</evidence>
<dbReference type="KEGG" id="ehx:EMIHUDRAFT_230206"/>
<reference evidence="2" key="2">
    <citation type="submission" date="2024-10" db="UniProtKB">
        <authorList>
            <consortium name="EnsemblProtists"/>
        </authorList>
    </citation>
    <scope>IDENTIFICATION</scope>
</reference>
<evidence type="ECO:0000313" key="2">
    <source>
        <dbReference type="EnsemblProtists" id="EOD32844"/>
    </source>
</evidence>
<feature type="compositionally biased region" description="Gly residues" evidence="1">
    <location>
        <begin position="434"/>
        <end position="443"/>
    </location>
</feature>
<proteinExistence type="predicted"/>
<feature type="region of interest" description="Disordered" evidence="1">
    <location>
        <begin position="205"/>
        <end position="231"/>
    </location>
</feature>
<keyword evidence="3" id="KW-1185">Reference proteome</keyword>
<dbReference type="RefSeq" id="XP_005774511.1">
    <property type="nucleotide sequence ID" value="XM_005774454.1"/>
</dbReference>
<feature type="compositionally biased region" description="Low complexity" evidence="1">
    <location>
        <begin position="209"/>
        <end position="224"/>
    </location>
</feature>
<feature type="compositionally biased region" description="Gly residues" evidence="1">
    <location>
        <begin position="394"/>
        <end position="410"/>
    </location>
</feature>
<dbReference type="RefSeq" id="XP_005785273.1">
    <property type="nucleotide sequence ID" value="XM_005785216.1"/>
</dbReference>
<dbReference type="PaxDb" id="2903-EOD22082"/>
<feature type="region of interest" description="Disordered" evidence="1">
    <location>
        <begin position="1"/>
        <end position="20"/>
    </location>
</feature>
<feature type="region of interest" description="Disordered" evidence="1">
    <location>
        <begin position="33"/>
        <end position="77"/>
    </location>
</feature>
<feature type="region of interest" description="Disordered" evidence="1">
    <location>
        <begin position="243"/>
        <end position="275"/>
    </location>
</feature>
<dbReference type="EnsemblProtists" id="EOD22082">
    <property type="protein sequence ID" value="EOD22082"/>
    <property type="gene ID" value="EMIHUDRAFT_240503"/>
</dbReference>
<dbReference type="GeneID" id="17267628"/>
<dbReference type="Proteomes" id="UP000013827">
    <property type="component" value="Unassembled WGS sequence"/>
</dbReference>
<feature type="compositionally biased region" description="Low complexity" evidence="1">
    <location>
        <begin position="421"/>
        <end position="431"/>
    </location>
</feature>
<organism evidence="2 3">
    <name type="scientific">Emiliania huxleyi (strain CCMP1516)</name>
    <dbReference type="NCBI Taxonomy" id="280463"/>
    <lineage>
        <taxon>Eukaryota</taxon>
        <taxon>Haptista</taxon>
        <taxon>Haptophyta</taxon>
        <taxon>Prymnesiophyceae</taxon>
        <taxon>Isochrysidales</taxon>
        <taxon>Noelaerhabdaceae</taxon>
        <taxon>Emiliania</taxon>
    </lineage>
</organism>
<dbReference type="HOGENOM" id="CLU_532580_0_0_1"/>
<dbReference type="GeneID" id="17278116"/>
<dbReference type="KEGG" id="ehx:EMIHUDRAFT_240503"/>
<protein>
    <submittedName>
        <fullName evidence="2">Uncharacterized protein</fullName>
    </submittedName>
</protein>
<accession>A0A0D3KAQ9</accession>
<feature type="compositionally biased region" description="Basic and acidic residues" evidence="1">
    <location>
        <begin position="444"/>
        <end position="455"/>
    </location>
</feature>
<reference evidence="3" key="1">
    <citation type="journal article" date="2013" name="Nature">
        <title>Pan genome of the phytoplankton Emiliania underpins its global distribution.</title>
        <authorList>
            <person name="Read B.A."/>
            <person name="Kegel J."/>
            <person name="Klute M.J."/>
            <person name="Kuo A."/>
            <person name="Lefebvre S.C."/>
            <person name="Maumus F."/>
            <person name="Mayer C."/>
            <person name="Miller J."/>
            <person name="Monier A."/>
            <person name="Salamov A."/>
            <person name="Young J."/>
            <person name="Aguilar M."/>
            <person name="Claverie J.M."/>
            <person name="Frickenhaus S."/>
            <person name="Gonzalez K."/>
            <person name="Herman E.K."/>
            <person name="Lin Y.C."/>
            <person name="Napier J."/>
            <person name="Ogata H."/>
            <person name="Sarno A.F."/>
            <person name="Shmutz J."/>
            <person name="Schroeder D."/>
            <person name="de Vargas C."/>
            <person name="Verret F."/>
            <person name="von Dassow P."/>
            <person name="Valentin K."/>
            <person name="Van de Peer Y."/>
            <person name="Wheeler G."/>
            <person name="Dacks J.B."/>
            <person name="Delwiche C.F."/>
            <person name="Dyhrman S.T."/>
            <person name="Glockner G."/>
            <person name="John U."/>
            <person name="Richards T."/>
            <person name="Worden A.Z."/>
            <person name="Zhang X."/>
            <person name="Grigoriev I.V."/>
            <person name="Allen A.E."/>
            <person name="Bidle K."/>
            <person name="Borodovsky M."/>
            <person name="Bowler C."/>
            <person name="Brownlee C."/>
            <person name="Cock J.M."/>
            <person name="Elias M."/>
            <person name="Gladyshev V.N."/>
            <person name="Groth M."/>
            <person name="Guda C."/>
            <person name="Hadaegh A."/>
            <person name="Iglesias-Rodriguez M.D."/>
            <person name="Jenkins J."/>
            <person name="Jones B.M."/>
            <person name="Lawson T."/>
            <person name="Leese F."/>
            <person name="Lindquist E."/>
            <person name="Lobanov A."/>
            <person name="Lomsadze A."/>
            <person name="Malik S.B."/>
            <person name="Marsh M.E."/>
            <person name="Mackinder L."/>
            <person name="Mock T."/>
            <person name="Mueller-Roeber B."/>
            <person name="Pagarete A."/>
            <person name="Parker M."/>
            <person name="Probert I."/>
            <person name="Quesneville H."/>
            <person name="Raines C."/>
            <person name="Rensing S.A."/>
            <person name="Riano-Pachon D.M."/>
            <person name="Richier S."/>
            <person name="Rokitta S."/>
            <person name="Shiraiwa Y."/>
            <person name="Soanes D.M."/>
            <person name="van der Giezen M."/>
            <person name="Wahlund T.M."/>
            <person name="Williams B."/>
            <person name="Wilson W."/>
            <person name="Wolfe G."/>
            <person name="Wurch L.L."/>
        </authorList>
    </citation>
    <scope>NUCLEOTIDE SEQUENCE</scope>
</reference>
<feature type="region of interest" description="Disordered" evidence="1">
    <location>
        <begin position="390"/>
        <end position="469"/>
    </location>
</feature>
<name>A0A0D3KAQ9_EMIH1</name>
<dbReference type="EnsemblProtists" id="EOD32844">
    <property type="protein sequence ID" value="EOD32844"/>
    <property type="gene ID" value="EMIHUDRAFT_230206"/>
</dbReference>
<evidence type="ECO:0000256" key="1">
    <source>
        <dbReference type="SAM" id="MobiDB-lite"/>
    </source>
</evidence>
<sequence>MPARASWATPPEVESLSHGDRMRLARLREIKALLERKQHATEARAPTPPPPQAPVPALHRPRKPSHPEQTLRPAISPAALRRGLALSRARAQRAGNAAKLNVLRTGDGAAAFERQMRIRAYAKADLAYLEMVRTKAGLHHQTAGALATSEAEQALAESWQQLILLRLKSQKLQLQQRARPMTAEQRAAIEADIMQETSRIATTLQEPTSAASADATDADNVSAAPSAAPSRQLHSLLEEGCGAAGAEPGAERGAGGAERGGEASSPGKSGSQETELAAAAAAVAAALVKVMPSSAVPPSTRGGGGGDGAASALRMRRALSRAERALLEEDAKLSRLQIRSLRGAEGVGNGAALRGERELRSLHAALSHSHSLLASLQSELAVFGKAPATPLSAGGAGRGGSRQTGRGSIGAGSAVRHRQPAAAVASCTARRASGHGGAFGRAGRGGEEEGGREGEVDGLNWGDEGVDDEWDEGLNEVDEAAALEPHLSLDEPCGASLEGTSYASSLLASDEF</sequence>
<dbReference type="AlphaFoldDB" id="A0A0D3KAQ9"/>